<proteinExistence type="predicted"/>
<evidence type="ECO:0000256" key="1">
    <source>
        <dbReference type="SAM" id="MobiDB-lite"/>
    </source>
</evidence>
<feature type="non-terminal residue" evidence="4">
    <location>
        <position position="346"/>
    </location>
</feature>
<feature type="signal peptide" evidence="3">
    <location>
        <begin position="1"/>
        <end position="22"/>
    </location>
</feature>
<accession>A0ABD0M6R1</accession>
<keyword evidence="2" id="KW-1133">Transmembrane helix</keyword>
<organism evidence="4 5">
    <name type="scientific">Batillaria attramentaria</name>
    <dbReference type="NCBI Taxonomy" id="370345"/>
    <lineage>
        <taxon>Eukaryota</taxon>
        <taxon>Metazoa</taxon>
        <taxon>Spiralia</taxon>
        <taxon>Lophotrochozoa</taxon>
        <taxon>Mollusca</taxon>
        <taxon>Gastropoda</taxon>
        <taxon>Caenogastropoda</taxon>
        <taxon>Sorbeoconcha</taxon>
        <taxon>Cerithioidea</taxon>
        <taxon>Batillariidae</taxon>
        <taxon>Batillaria</taxon>
    </lineage>
</organism>
<dbReference type="AlphaFoldDB" id="A0ABD0M6R1"/>
<dbReference type="Pfam" id="PF05083">
    <property type="entry name" value="LST1"/>
    <property type="match status" value="1"/>
</dbReference>
<dbReference type="EMBL" id="JACVVK020000004">
    <property type="protein sequence ID" value="KAK7507635.1"/>
    <property type="molecule type" value="Genomic_DNA"/>
</dbReference>
<reference evidence="4 5" key="1">
    <citation type="journal article" date="2023" name="Sci. Data">
        <title>Genome assembly of the Korean intertidal mud-creeper Batillaria attramentaria.</title>
        <authorList>
            <person name="Patra A.K."/>
            <person name="Ho P.T."/>
            <person name="Jun S."/>
            <person name="Lee S.J."/>
            <person name="Kim Y."/>
            <person name="Won Y.J."/>
        </authorList>
    </citation>
    <scope>NUCLEOTIDE SEQUENCE [LARGE SCALE GENOMIC DNA]</scope>
    <source>
        <strain evidence="4">Wonlab-2016</strain>
    </source>
</reference>
<name>A0ABD0M6R1_9CAEN</name>
<feature type="region of interest" description="Disordered" evidence="1">
    <location>
        <begin position="23"/>
        <end position="71"/>
    </location>
</feature>
<keyword evidence="2" id="KW-0472">Membrane</keyword>
<evidence type="ECO:0000313" key="5">
    <source>
        <dbReference type="Proteomes" id="UP001519460"/>
    </source>
</evidence>
<keyword evidence="5" id="KW-1185">Reference proteome</keyword>
<feature type="transmembrane region" description="Helical" evidence="2">
    <location>
        <begin position="236"/>
        <end position="261"/>
    </location>
</feature>
<sequence>MMPWTTALILCIVVLERTTITGSSTTDSTTVSTTTVSSSPNSSTNGSSSPDTSTTDASTSGSSSNDSSTAGFDVSCRSHIAGRNHDTYNYAQVHHKASKCAGDTTYVVQAKYDIDEVQKANTTVLVSSLEDALSQVNQSASHKNLTLATYDEPVAFAEKLLDVCKAADVTCDWGYKCVANRCLFKCEGFDCGDHLCHVPQTGQEDEKDEPQCKCVPDDMYNYDGEKCDEASLREKWVVVIAGSVGGFLLLVVVVLVACFCCHRRRLKQQDKPYLDAYEPSELNGYNDTQIAKKFRTSYDNEAYQADGLFPTPRGDVDLHRFYDSSPPDNGLPSEPTPMLSDFAEGP</sequence>
<dbReference type="Proteomes" id="UP001519460">
    <property type="component" value="Unassembled WGS sequence"/>
</dbReference>
<comment type="caution">
    <text evidence="4">The sequence shown here is derived from an EMBL/GenBank/DDBJ whole genome shotgun (WGS) entry which is preliminary data.</text>
</comment>
<evidence type="ECO:0000256" key="3">
    <source>
        <dbReference type="SAM" id="SignalP"/>
    </source>
</evidence>
<keyword evidence="2" id="KW-0812">Transmembrane</keyword>
<evidence type="ECO:0000313" key="4">
    <source>
        <dbReference type="EMBL" id="KAK7507635.1"/>
    </source>
</evidence>
<protein>
    <submittedName>
        <fullName evidence="4">Uncharacterized protein</fullName>
    </submittedName>
</protein>
<feature type="chain" id="PRO_5044862880" evidence="3">
    <location>
        <begin position="23"/>
        <end position="346"/>
    </location>
</feature>
<evidence type="ECO:0000256" key="2">
    <source>
        <dbReference type="SAM" id="Phobius"/>
    </source>
</evidence>
<dbReference type="InterPro" id="IPR007775">
    <property type="entry name" value="Leukocyte-sp_tscrpt_1_LST1"/>
</dbReference>
<gene>
    <name evidence="4" type="ORF">BaRGS_00001570</name>
</gene>
<feature type="region of interest" description="Disordered" evidence="1">
    <location>
        <begin position="319"/>
        <end position="346"/>
    </location>
</feature>
<keyword evidence="3" id="KW-0732">Signal</keyword>